<keyword evidence="2" id="KW-1185">Reference proteome</keyword>
<dbReference type="STRING" id="1341132.A0A3F3PGY5"/>
<evidence type="ECO:0000313" key="2">
    <source>
        <dbReference type="Proteomes" id="UP000253729"/>
    </source>
</evidence>
<organism evidence="1 2">
    <name type="scientific">Aspergillus welwitschiae</name>
    <dbReference type="NCBI Taxonomy" id="1341132"/>
    <lineage>
        <taxon>Eukaryota</taxon>
        <taxon>Fungi</taxon>
        <taxon>Dikarya</taxon>
        <taxon>Ascomycota</taxon>
        <taxon>Pezizomycotina</taxon>
        <taxon>Eurotiomycetes</taxon>
        <taxon>Eurotiomycetidae</taxon>
        <taxon>Eurotiales</taxon>
        <taxon>Aspergillaceae</taxon>
        <taxon>Aspergillus</taxon>
        <taxon>Aspergillus subgen. Circumdati</taxon>
    </lineage>
</organism>
<dbReference type="Proteomes" id="UP000253729">
    <property type="component" value="Unassembled WGS sequence"/>
</dbReference>
<dbReference type="EMBL" id="KZ852231">
    <property type="protein sequence ID" value="RDH26191.1"/>
    <property type="molecule type" value="Genomic_DNA"/>
</dbReference>
<accession>A0A3F3PGY5</accession>
<sequence>MTFSRTNLPHKYHIFYDSNGPSILFPRTHTEKIFRYASAMLAYPVDWLEMHLTVVHQYTLDSVAISPVFLPRVECTLGNLRRFCNQIWEVIRAYIRTIDHADYRFQRFVWPRGEREPDTTGRVGVLSGSNNIDTGRILDPERFVENIS</sequence>
<evidence type="ECO:0000313" key="1">
    <source>
        <dbReference type="EMBL" id="RDH26191.1"/>
    </source>
</evidence>
<gene>
    <name evidence="1" type="ORF">BDQ94DRAFT_180005</name>
</gene>
<dbReference type="GeneID" id="38141880"/>
<proteinExistence type="predicted"/>
<name>A0A3F3PGY5_9EURO</name>
<dbReference type="AlphaFoldDB" id="A0A3F3PGY5"/>
<protein>
    <submittedName>
        <fullName evidence="1">Uncharacterized protein</fullName>
    </submittedName>
</protein>
<reference evidence="1 2" key="1">
    <citation type="submission" date="2018-07" db="EMBL/GenBank/DDBJ databases">
        <title>The genomes of Aspergillus section Nigri reveals drivers in fungal speciation.</title>
        <authorList>
            <consortium name="DOE Joint Genome Institute"/>
            <person name="Vesth T.C."/>
            <person name="Nybo J."/>
            <person name="Theobald S."/>
            <person name="Brandl J."/>
            <person name="Frisvad J.C."/>
            <person name="Nielsen K.F."/>
            <person name="Lyhne E.K."/>
            <person name="Kogle M.E."/>
            <person name="Kuo A."/>
            <person name="Riley R."/>
            <person name="Clum A."/>
            <person name="Nolan M."/>
            <person name="Lipzen A."/>
            <person name="Salamov A."/>
            <person name="Henrissat B."/>
            <person name="Wiebenga A."/>
            <person name="De vries R.P."/>
            <person name="Grigoriev I.V."/>
            <person name="Mortensen U.H."/>
            <person name="Andersen M.R."/>
            <person name="Baker S.E."/>
        </authorList>
    </citation>
    <scope>NUCLEOTIDE SEQUENCE [LARGE SCALE GENOMIC DNA]</scope>
    <source>
        <strain evidence="1 2">CBS 139.54b</strain>
    </source>
</reference>
<dbReference type="RefSeq" id="XP_026619213.1">
    <property type="nucleotide sequence ID" value="XM_026773524.1"/>
</dbReference>